<evidence type="ECO:0000313" key="2">
    <source>
        <dbReference type="EMBL" id="UPL47713.1"/>
    </source>
</evidence>
<evidence type="ECO:0000313" key="3">
    <source>
        <dbReference type="Proteomes" id="UP000829647"/>
    </source>
</evidence>
<feature type="domain" description="MlaB-like STAS" evidence="1">
    <location>
        <begin position="27"/>
        <end position="99"/>
    </location>
</feature>
<evidence type="ECO:0000259" key="1">
    <source>
        <dbReference type="Pfam" id="PF13466"/>
    </source>
</evidence>
<dbReference type="InterPro" id="IPR058548">
    <property type="entry name" value="MlaB-like_STAS"/>
</dbReference>
<dbReference type="Proteomes" id="UP000829647">
    <property type="component" value="Chromosome"/>
</dbReference>
<dbReference type="Gene3D" id="3.30.750.24">
    <property type="entry name" value="STAS domain"/>
    <property type="match status" value="1"/>
</dbReference>
<sequence>MPAQTLTIQFGGPPTNQGVSVRGTCSTAEEAQCLQEALNKAIARGSDTLWVDCQQLRSVSYEGQQAIFQAEQQARLAHLIIYWCGMSSALIQELSATGLYLLLRSLPATRYQGPEHVRQGKATVFEC</sequence>
<dbReference type="Pfam" id="PF13466">
    <property type="entry name" value="STAS_2"/>
    <property type="match status" value="1"/>
</dbReference>
<keyword evidence="3" id="KW-1185">Reference proteome</keyword>
<dbReference type="EMBL" id="CP095848">
    <property type="protein sequence ID" value="UPL47713.1"/>
    <property type="molecule type" value="Genomic_DNA"/>
</dbReference>
<accession>A0ABY4J4N6</accession>
<organism evidence="2 3">
    <name type="scientific">Hymenobacter sublimis</name>
    <dbReference type="NCBI Taxonomy" id="2933777"/>
    <lineage>
        <taxon>Bacteria</taxon>
        <taxon>Pseudomonadati</taxon>
        <taxon>Bacteroidota</taxon>
        <taxon>Cytophagia</taxon>
        <taxon>Cytophagales</taxon>
        <taxon>Hymenobacteraceae</taxon>
        <taxon>Hymenobacter</taxon>
    </lineage>
</organism>
<dbReference type="SUPFAM" id="SSF52091">
    <property type="entry name" value="SpoIIaa-like"/>
    <property type="match status" value="1"/>
</dbReference>
<name>A0ABY4J4N6_9BACT</name>
<reference evidence="2 3" key="1">
    <citation type="submission" date="2022-04" db="EMBL/GenBank/DDBJ databases">
        <title>Hymenobacter sp. isolated from the air.</title>
        <authorList>
            <person name="Won M."/>
            <person name="Lee C.-M."/>
            <person name="Woen H.-Y."/>
            <person name="Kwon S.-W."/>
        </authorList>
    </citation>
    <scope>NUCLEOTIDE SEQUENCE [LARGE SCALE GENOMIC DNA]</scope>
    <source>
        <strain evidence="3">5516 S-25</strain>
    </source>
</reference>
<proteinExistence type="predicted"/>
<gene>
    <name evidence="2" type="ORF">MWH26_10940</name>
</gene>
<protein>
    <recommendedName>
        <fullName evidence="1">MlaB-like STAS domain-containing protein</fullName>
    </recommendedName>
</protein>
<dbReference type="InterPro" id="IPR036513">
    <property type="entry name" value="STAS_dom_sf"/>
</dbReference>
<dbReference type="RefSeq" id="WP_247974311.1">
    <property type="nucleotide sequence ID" value="NZ_CP095848.1"/>
</dbReference>